<dbReference type="KEGG" id="pter:C2L65_24075"/>
<reference evidence="1 2" key="1">
    <citation type="submission" date="2018-01" db="EMBL/GenBank/DDBJ databases">
        <title>Species boundaries and ecological features among Paraburkholderia terrae DSMZ17804T, P. hospita DSMZ17164T and P. caribensis DSMZ13236T.</title>
        <authorList>
            <person name="Pratama A.A."/>
        </authorList>
    </citation>
    <scope>NUCLEOTIDE SEQUENCE [LARGE SCALE GENOMIC DNA]</scope>
    <source>
        <strain evidence="1 2">DSM 17804</strain>
    </source>
</reference>
<proteinExistence type="predicted"/>
<name>A0A2I8EV58_9BURK</name>
<dbReference type="Proteomes" id="UP000243502">
    <property type="component" value="Chromosome 2"/>
</dbReference>
<gene>
    <name evidence="1" type="ORF">C2L65_24075</name>
</gene>
<organism evidence="1 2">
    <name type="scientific">Paraburkholderia terrae</name>
    <dbReference type="NCBI Taxonomy" id="311230"/>
    <lineage>
        <taxon>Bacteria</taxon>
        <taxon>Pseudomonadati</taxon>
        <taxon>Pseudomonadota</taxon>
        <taxon>Betaproteobacteria</taxon>
        <taxon>Burkholderiales</taxon>
        <taxon>Burkholderiaceae</taxon>
        <taxon>Paraburkholderia</taxon>
    </lineage>
</organism>
<evidence type="ECO:0000313" key="1">
    <source>
        <dbReference type="EMBL" id="AUT62684.1"/>
    </source>
</evidence>
<dbReference type="AlphaFoldDB" id="A0A2I8EV58"/>
<evidence type="ECO:0000313" key="2">
    <source>
        <dbReference type="Proteomes" id="UP000243502"/>
    </source>
</evidence>
<evidence type="ECO:0008006" key="3">
    <source>
        <dbReference type="Google" id="ProtNLM"/>
    </source>
</evidence>
<dbReference type="EMBL" id="CP026112">
    <property type="protein sequence ID" value="AUT62684.1"/>
    <property type="molecule type" value="Genomic_DNA"/>
</dbReference>
<protein>
    <recommendedName>
        <fullName evidence="3">Lipoprotein</fullName>
    </recommendedName>
</protein>
<accession>A0A2I8EV58</accession>
<sequence>MVAHRIVQVRAFSLEVVVNTSEVNQVLSGLTNLVRERVAVVARRRAVRAAIFALVPLLMQACASSGPVVETGDAGRYTLHASAAGGSAAWARSHKAVMQSASNFCAQRGEVPSVVTESSKGVRALETHEAQLTFECHPHF</sequence>
<dbReference type="OrthoDB" id="9113839at2"/>